<dbReference type="InterPro" id="IPR036259">
    <property type="entry name" value="MFS_trans_sf"/>
</dbReference>
<organism evidence="2 3">
    <name type="scientific">Haemaphysalis longicornis</name>
    <name type="common">Bush tick</name>
    <dbReference type="NCBI Taxonomy" id="44386"/>
    <lineage>
        <taxon>Eukaryota</taxon>
        <taxon>Metazoa</taxon>
        <taxon>Ecdysozoa</taxon>
        <taxon>Arthropoda</taxon>
        <taxon>Chelicerata</taxon>
        <taxon>Arachnida</taxon>
        <taxon>Acari</taxon>
        <taxon>Parasitiformes</taxon>
        <taxon>Ixodida</taxon>
        <taxon>Ixodoidea</taxon>
        <taxon>Ixodidae</taxon>
        <taxon>Haemaphysalinae</taxon>
        <taxon>Haemaphysalis</taxon>
    </lineage>
</organism>
<feature type="transmembrane region" description="Helical" evidence="1">
    <location>
        <begin position="196"/>
        <end position="213"/>
    </location>
</feature>
<feature type="transmembrane region" description="Helical" evidence="1">
    <location>
        <begin position="73"/>
        <end position="93"/>
    </location>
</feature>
<dbReference type="VEuPathDB" id="VectorBase:HLOH_055571"/>
<feature type="transmembrane region" description="Helical" evidence="1">
    <location>
        <begin position="12"/>
        <end position="34"/>
    </location>
</feature>
<dbReference type="SUPFAM" id="SSF103473">
    <property type="entry name" value="MFS general substrate transporter"/>
    <property type="match status" value="1"/>
</dbReference>
<keyword evidence="3" id="KW-1185">Reference proteome</keyword>
<dbReference type="Gene3D" id="1.20.1250.20">
    <property type="entry name" value="MFS general substrate transporter like domains"/>
    <property type="match status" value="1"/>
</dbReference>
<evidence type="ECO:0000313" key="3">
    <source>
        <dbReference type="Proteomes" id="UP000821853"/>
    </source>
</evidence>
<dbReference type="OrthoDB" id="6133115at2759"/>
<keyword evidence="1" id="KW-0812">Transmembrane</keyword>
<protein>
    <submittedName>
        <fullName evidence="2">Uncharacterized protein</fullName>
    </submittedName>
</protein>
<keyword evidence="1" id="KW-0472">Membrane</keyword>
<dbReference type="EMBL" id="JABSTR010000540">
    <property type="protein sequence ID" value="KAH9382870.1"/>
    <property type="molecule type" value="Genomic_DNA"/>
</dbReference>
<name>A0A9J6H585_HAELO</name>
<feature type="transmembrane region" description="Helical" evidence="1">
    <location>
        <begin position="166"/>
        <end position="184"/>
    </location>
</feature>
<evidence type="ECO:0000256" key="1">
    <source>
        <dbReference type="SAM" id="Phobius"/>
    </source>
</evidence>
<evidence type="ECO:0000313" key="2">
    <source>
        <dbReference type="EMBL" id="KAH9382870.1"/>
    </source>
</evidence>
<reference evidence="2 3" key="1">
    <citation type="journal article" date="2020" name="Cell">
        <title>Large-Scale Comparative Analyses of Tick Genomes Elucidate Their Genetic Diversity and Vector Capacities.</title>
        <authorList>
            <consortium name="Tick Genome and Microbiome Consortium (TIGMIC)"/>
            <person name="Jia N."/>
            <person name="Wang J."/>
            <person name="Shi W."/>
            <person name="Du L."/>
            <person name="Sun Y."/>
            <person name="Zhan W."/>
            <person name="Jiang J.F."/>
            <person name="Wang Q."/>
            <person name="Zhang B."/>
            <person name="Ji P."/>
            <person name="Bell-Sakyi L."/>
            <person name="Cui X.M."/>
            <person name="Yuan T.T."/>
            <person name="Jiang B.G."/>
            <person name="Yang W.F."/>
            <person name="Lam T.T."/>
            <person name="Chang Q.C."/>
            <person name="Ding S.J."/>
            <person name="Wang X.J."/>
            <person name="Zhu J.G."/>
            <person name="Ruan X.D."/>
            <person name="Zhao L."/>
            <person name="Wei J.T."/>
            <person name="Ye R.Z."/>
            <person name="Que T.C."/>
            <person name="Du C.H."/>
            <person name="Zhou Y.H."/>
            <person name="Cheng J.X."/>
            <person name="Dai P.F."/>
            <person name="Guo W.B."/>
            <person name="Han X.H."/>
            <person name="Huang E.J."/>
            <person name="Li L.F."/>
            <person name="Wei W."/>
            <person name="Gao Y.C."/>
            <person name="Liu J.Z."/>
            <person name="Shao H.Z."/>
            <person name="Wang X."/>
            <person name="Wang C.C."/>
            <person name="Yang T.C."/>
            <person name="Huo Q.B."/>
            <person name="Li W."/>
            <person name="Chen H.Y."/>
            <person name="Chen S.E."/>
            <person name="Zhou L.G."/>
            <person name="Ni X.B."/>
            <person name="Tian J.H."/>
            <person name="Sheng Y."/>
            <person name="Liu T."/>
            <person name="Pan Y.S."/>
            <person name="Xia L.Y."/>
            <person name="Li J."/>
            <person name="Zhao F."/>
            <person name="Cao W.C."/>
        </authorList>
    </citation>
    <scope>NUCLEOTIDE SEQUENCE [LARGE SCALE GENOMIC DNA]</scope>
    <source>
        <strain evidence="2">HaeL-2018</strain>
    </source>
</reference>
<accession>A0A9J6H585</accession>
<dbReference type="Proteomes" id="UP000821853">
    <property type="component" value="Unassembled WGS sequence"/>
</dbReference>
<keyword evidence="1" id="KW-1133">Transmembrane helix</keyword>
<feature type="transmembrane region" description="Helical" evidence="1">
    <location>
        <begin position="46"/>
        <end position="67"/>
    </location>
</feature>
<sequence>MVSAVANSFLVFLTARVLISDICYAAFALLFILLSEVTDNECRATHAFVSSAVVLTLSLPAVDVVSWLQPSWYLAHIFLVAPTVLLAVLSSLIQESPIWLLASGMTQQAEENILRTRRMSGIDPVRAKVTFRALQADINTDEEAASTPPSSSKTSARSVLFSCRSALSAGLAWFTVTVALYVLFLPTSTKPWFEEATYIVLETLFHFAICWYMPRKVMTALTRVRRKTISRRNHITNNAQTNHDPLP</sequence>
<proteinExistence type="predicted"/>
<comment type="caution">
    <text evidence="2">The sequence shown here is derived from an EMBL/GenBank/DDBJ whole genome shotgun (WGS) entry which is preliminary data.</text>
</comment>
<dbReference type="AlphaFoldDB" id="A0A9J6H585"/>
<gene>
    <name evidence="2" type="ORF">HPB48_023488</name>
</gene>